<proteinExistence type="predicted"/>
<dbReference type="AlphaFoldDB" id="A0A485KIY5"/>
<name>A0A485KIY5_9STRA</name>
<dbReference type="EMBL" id="VJMH01004994">
    <property type="protein sequence ID" value="KAF0701679.1"/>
    <property type="molecule type" value="Genomic_DNA"/>
</dbReference>
<evidence type="ECO:0000313" key="3">
    <source>
        <dbReference type="EMBL" id="KAF0701679.1"/>
    </source>
</evidence>
<feature type="transmembrane region" description="Helical" evidence="2">
    <location>
        <begin position="80"/>
        <end position="101"/>
    </location>
</feature>
<feature type="coiled-coil region" evidence="1">
    <location>
        <begin position="123"/>
        <end position="150"/>
    </location>
</feature>
<evidence type="ECO:0000256" key="1">
    <source>
        <dbReference type="SAM" id="Coils"/>
    </source>
</evidence>
<feature type="transmembrane region" description="Helical" evidence="2">
    <location>
        <begin position="27"/>
        <end position="47"/>
    </location>
</feature>
<dbReference type="Proteomes" id="UP000332933">
    <property type="component" value="Unassembled WGS sequence"/>
</dbReference>
<keyword evidence="2" id="KW-0472">Membrane</keyword>
<reference evidence="3" key="2">
    <citation type="submission" date="2019-06" db="EMBL/GenBank/DDBJ databases">
        <title>Genomics analysis of Aphanomyces spp. identifies a new class of oomycete effector associated with host adaptation.</title>
        <authorList>
            <person name="Gaulin E."/>
        </authorList>
    </citation>
    <scope>NUCLEOTIDE SEQUENCE</scope>
    <source>
        <strain evidence="3">CBS 578.67</strain>
    </source>
</reference>
<reference evidence="4 5" key="1">
    <citation type="submission" date="2019-03" db="EMBL/GenBank/DDBJ databases">
        <authorList>
            <person name="Gaulin E."/>
            <person name="Dumas B."/>
        </authorList>
    </citation>
    <scope>NUCLEOTIDE SEQUENCE [LARGE SCALE GENOMIC DNA]</scope>
    <source>
        <strain evidence="4">CBS 568.67</strain>
    </source>
</reference>
<keyword evidence="2" id="KW-0812">Transmembrane</keyword>
<sequence>MRSSLQNHIQFLSPICSTLASDVPKPLPLQAILFVTFLVCLGLHYDLLFPASLKDRICTKVMHLHGPERRPWACTTYLEYSYIVWVALALQIVPVFVVLYLPWLWPSLWTLLFAFGSVLSCAFEELKEHLDDVEERMNEAIDAKQEHLGAGPGA</sequence>
<accession>A0A485KIY5</accession>
<keyword evidence="1" id="KW-0175">Coiled coil</keyword>
<organism evidence="4 5">
    <name type="scientific">Aphanomyces stellatus</name>
    <dbReference type="NCBI Taxonomy" id="120398"/>
    <lineage>
        <taxon>Eukaryota</taxon>
        <taxon>Sar</taxon>
        <taxon>Stramenopiles</taxon>
        <taxon>Oomycota</taxon>
        <taxon>Saprolegniomycetes</taxon>
        <taxon>Saprolegniales</taxon>
        <taxon>Verrucalvaceae</taxon>
        <taxon>Aphanomyces</taxon>
    </lineage>
</organism>
<dbReference type="OrthoDB" id="59775at2759"/>
<evidence type="ECO:0000256" key="2">
    <source>
        <dbReference type="SAM" id="Phobius"/>
    </source>
</evidence>
<evidence type="ECO:0000313" key="5">
    <source>
        <dbReference type="Proteomes" id="UP000332933"/>
    </source>
</evidence>
<gene>
    <name evidence="4" type="primary">Aste57867_7900</name>
    <name evidence="3" type="ORF">As57867_007870</name>
    <name evidence="4" type="ORF">ASTE57867_7900</name>
</gene>
<keyword evidence="5" id="KW-1185">Reference proteome</keyword>
<dbReference type="EMBL" id="CAADRA010005015">
    <property type="protein sequence ID" value="VFT84793.1"/>
    <property type="molecule type" value="Genomic_DNA"/>
</dbReference>
<evidence type="ECO:0000313" key="4">
    <source>
        <dbReference type="EMBL" id="VFT84793.1"/>
    </source>
</evidence>
<protein>
    <submittedName>
        <fullName evidence="4">Aste57867_7900 protein</fullName>
    </submittedName>
</protein>
<keyword evidence="2" id="KW-1133">Transmembrane helix</keyword>